<gene>
    <name evidence="2" type="ORF">TCM_018978</name>
</gene>
<proteinExistence type="predicted"/>
<keyword evidence="1" id="KW-0472">Membrane</keyword>
<dbReference type="HOGENOM" id="CLU_1032145_0_0_1"/>
<feature type="transmembrane region" description="Helical" evidence="1">
    <location>
        <begin position="227"/>
        <end position="248"/>
    </location>
</feature>
<evidence type="ECO:0000313" key="3">
    <source>
        <dbReference type="Proteomes" id="UP000026915"/>
    </source>
</evidence>
<organism evidence="2 3">
    <name type="scientific">Theobroma cacao</name>
    <name type="common">Cacao</name>
    <name type="synonym">Cocoa</name>
    <dbReference type="NCBI Taxonomy" id="3641"/>
    <lineage>
        <taxon>Eukaryota</taxon>
        <taxon>Viridiplantae</taxon>
        <taxon>Streptophyta</taxon>
        <taxon>Embryophyta</taxon>
        <taxon>Tracheophyta</taxon>
        <taxon>Spermatophyta</taxon>
        <taxon>Magnoliopsida</taxon>
        <taxon>eudicotyledons</taxon>
        <taxon>Gunneridae</taxon>
        <taxon>Pentapetalae</taxon>
        <taxon>rosids</taxon>
        <taxon>malvids</taxon>
        <taxon>Malvales</taxon>
        <taxon>Malvaceae</taxon>
        <taxon>Byttnerioideae</taxon>
        <taxon>Theobroma</taxon>
    </lineage>
</organism>
<dbReference type="EMBL" id="CM001882">
    <property type="protein sequence ID" value="EOY03790.1"/>
    <property type="molecule type" value="Genomic_DNA"/>
</dbReference>
<keyword evidence="1" id="KW-1133">Transmembrane helix</keyword>
<evidence type="ECO:0000313" key="2">
    <source>
        <dbReference type="EMBL" id="EOY03790.1"/>
    </source>
</evidence>
<dbReference type="Gramene" id="EOY03790">
    <property type="protein sequence ID" value="EOY03790"/>
    <property type="gene ID" value="TCM_018978"/>
</dbReference>
<dbReference type="InParanoid" id="A0A061EFK2"/>
<keyword evidence="1" id="KW-0812">Transmembrane</keyword>
<reference evidence="2 3" key="1">
    <citation type="journal article" date="2013" name="Genome Biol.">
        <title>The genome sequence of the most widely cultivated cacao type and its use to identify candidate genes regulating pod color.</title>
        <authorList>
            <person name="Motamayor J.C."/>
            <person name="Mockaitis K."/>
            <person name="Schmutz J."/>
            <person name="Haiminen N."/>
            <person name="Iii D.L."/>
            <person name="Cornejo O."/>
            <person name="Findley S.D."/>
            <person name="Zheng P."/>
            <person name="Utro F."/>
            <person name="Royaert S."/>
            <person name="Saski C."/>
            <person name="Jenkins J."/>
            <person name="Podicheti R."/>
            <person name="Zhao M."/>
            <person name="Scheffler B.E."/>
            <person name="Stack J.C."/>
            <person name="Feltus F.A."/>
            <person name="Mustiga G.M."/>
            <person name="Amores F."/>
            <person name="Phillips W."/>
            <person name="Marelli J.P."/>
            <person name="May G.D."/>
            <person name="Shapiro H."/>
            <person name="Ma J."/>
            <person name="Bustamante C.D."/>
            <person name="Schnell R.J."/>
            <person name="Main D."/>
            <person name="Gilbert D."/>
            <person name="Parida L."/>
            <person name="Kuhn D.N."/>
        </authorList>
    </citation>
    <scope>NUCLEOTIDE SEQUENCE [LARGE SCALE GENOMIC DNA]</scope>
    <source>
        <strain evidence="3">cv. Matina 1-6</strain>
    </source>
</reference>
<sequence>MCFMRDFYSLGSLNININTSFTLVITCNNRSQYGLISLVRSIYKILVKILANRLKMVLHLVIDDNQFSFVKGKQILHCFFIANEVIDSIKKSLSSVYFATTLIPLVFLKEYKLVATLIYFSSLIVDDLIIFYKFDLQHLKGTQRILKGFKIIFSLKTIFSKSYLMGVNVDQQIVQDWAKSIECKARKLPTEYLGLFLGASHSCISGLIIQFSPFVFFVFMLLCPSRLVLLLRMVIGLVILDLGLLSCIQESLIENCRNGMFLNNYYKHEI</sequence>
<protein>
    <recommendedName>
        <fullName evidence="4">Reverse transcriptase domain-containing protein</fullName>
    </recommendedName>
</protein>
<name>A0A061EFK2_THECC</name>
<dbReference type="Proteomes" id="UP000026915">
    <property type="component" value="Chromosome 4"/>
</dbReference>
<dbReference type="AlphaFoldDB" id="A0A061EFK2"/>
<accession>A0A061EFK2</accession>
<evidence type="ECO:0000256" key="1">
    <source>
        <dbReference type="SAM" id="Phobius"/>
    </source>
</evidence>
<keyword evidence="3" id="KW-1185">Reference proteome</keyword>
<evidence type="ECO:0008006" key="4">
    <source>
        <dbReference type="Google" id="ProtNLM"/>
    </source>
</evidence>
<feature type="transmembrane region" description="Helical" evidence="1">
    <location>
        <begin position="192"/>
        <end position="221"/>
    </location>
</feature>